<dbReference type="Ensembl" id="ENSKMAT00000023528.1">
    <property type="protein sequence ID" value="ENSKMAP00000023233.1"/>
    <property type="gene ID" value="ENSKMAG00000017244.1"/>
</dbReference>
<sequence>MQVSCCESSVSETQLFHVWEEEMPPLVGAELVQTPVQLYRYLLRCCRQLPSTTMQQHYRHAIRQGYNSHSDEDDPERIQMIIQRAITDADWILDKVRVTKIFVFLFYNTYHKDCLFLFYSIPRRGEPQTRDGGVSQLCI</sequence>
<evidence type="ECO:0000313" key="4">
    <source>
        <dbReference type="Ensembl" id="ENSKMAP00000023233.1"/>
    </source>
</evidence>
<evidence type="ECO:0000313" key="5">
    <source>
        <dbReference type="Proteomes" id="UP000264800"/>
    </source>
</evidence>
<dbReference type="InterPro" id="IPR052151">
    <property type="entry name" value="Complex_I_LYR"/>
</dbReference>
<dbReference type="PANTHER" id="PTHR47061">
    <property type="entry name" value="LYR MOTIF-CONTAINING PROTEIN 9"/>
    <property type="match status" value="1"/>
</dbReference>
<dbReference type="CDD" id="cd20269">
    <property type="entry name" value="Complex1_LYR_LYRM9"/>
    <property type="match status" value="1"/>
</dbReference>
<dbReference type="AlphaFoldDB" id="A0A3Q3B185"/>
<organism evidence="4 5">
    <name type="scientific">Kryptolebias marmoratus</name>
    <name type="common">Mangrove killifish</name>
    <name type="synonym">Rivulus marmoratus</name>
    <dbReference type="NCBI Taxonomy" id="37003"/>
    <lineage>
        <taxon>Eukaryota</taxon>
        <taxon>Metazoa</taxon>
        <taxon>Chordata</taxon>
        <taxon>Craniata</taxon>
        <taxon>Vertebrata</taxon>
        <taxon>Euteleostomi</taxon>
        <taxon>Actinopterygii</taxon>
        <taxon>Neopterygii</taxon>
        <taxon>Teleostei</taxon>
        <taxon>Neoteleostei</taxon>
        <taxon>Acanthomorphata</taxon>
        <taxon>Ovalentaria</taxon>
        <taxon>Atherinomorphae</taxon>
        <taxon>Cyprinodontiformes</taxon>
        <taxon>Rivulidae</taxon>
        <taxon>Kryptolebias</taxon>
    </lineage>
</organism>
<protein>
    <recommendedName>
        <fullName evidence="2">LYR motif-containing protein 9</fullName>
    </recommendedName>
</protein>
<proteinExistence type="inferred from homology"/>
<accession>A0A3Q3B185</accession>
<dbReference type="Pfam" id="PF05347">
    <property type="entry name" value="Complex1_LYR"/>
    <property type="match status" value="1"/>
</dbReference>
<dbReference type="Proteomes" id="UP000264800">
    <property type="component" value="Unplaced"/>
</dbReference>
<keyword evidence="5" id="KW-1185">Reference proteome</keyword>
<name>A0A3Q3B185_KRYMA</name>
<dbReference type="InterPro" id="IPR008011">
    <property type="entry name" value="Complex1_LYR_dom"/>
</dbReference>
<reference evidence="4" key="2">
    <citation type="submission" date="2025-09" db="UniProtKB">
        <authorList>
            <consortium name="Ensembl"/>
        </authorList>
    </citation>
    <scope>IDENTIFICATION</scope>
</reference>
<evidence type="ECO:0000259" key="3">
    <source>
        <dbReference type="Pfam" id="PF05347"/>
    </source>
</evidence>
<dbReference type="PANTHER" id="PTHR47061:SF1">
    <property type="entry name" value="LYR MOTIF-CONTAINING PROTEIN 9"/>
    <property type="match status" value="1"/>
</dbReference>
<evidence type="ECO:0000256" key="2">
    <source>
        <dbReference type="ARBA" id="ARBA00026234"/>
    </source>
</evidence>
<dbReference type="InterPro" id="IPR045291">
    <property type="entry name" value="Complex1_LYR_LYRM9"/>
</dbReference>
<comment type="similarity">
    <text evidence="1">Belongs to the complex I LYR family. LYRM9 subfamily.</text>
</comment>
<feature type="domain" description="Complex 1 LYR protein" evidence="3">
    <location>
        <begin position="34"/>
        <end position="90"/>
    </location>
</feature>
<dbReference type="STRING" id="37003.ENSKMAP00000023233"/>
<evidence type="ECO:0000256" key="1">
    <source>
        <dbReference type="ARBA" id="ARBA00025757"/>
    </source>
</evidence>
<reference evidence="4" key="1">
    <citation type="submission" date="2025-08" db="UniProtKB">
        <authorList>
            <consortium name="Ensembl"/>
        </authorList>
    </citation>
    <scope>IDENTIFICATION</scope>
</reference>
<dbReference type="GeneTree" id="ENSGT00390000002625"/>